<evidence type="ECO:0000313" key="2">
    <source>
        <dbReference type="Proteomes" id="UP001482520"/>
    </source>
</evidence>
<comment type="caution">
    <text evidence="1">The sequence shown here is derived from an EMBL/GenBank/DDBJ whole genome shotgun (WGS) entry which is preliminary data.</text>
</comment>
<reference evidence="1 2" key="1">
    <citation type="submission" date="2024-02" db="EMBL/GenBank/DDBJ databases">
        <title>Full genome sequence of Nocardioides kribbensis.</title>
        <authorList>
            <person name="Poletto B.L."/>
            <person name="Silva G."/>
            <person name="Galante D."/>
            <person name="Campos K.R."/>
            <person name="Santos M.B.N."/>
            <person name="Sacchi C.T."/>
        </authorList>
    </citation>
    <scope>NUCLEOTIDE SEQUENCE [LARGE SCALE GENOMIC DNA]</scope>
    <source>
        <strain evidence="1 2">O4R</strain>
    </source>
</reference>
<dbReference type="RefSeq" id="WP_349803501.1">
    <property type="nucleotide sequence ID" value="NZ_JBEGDP010000001.1"/>
</dbReference>
<evidence type="ECO:0000313" key="1">
    <source>
        <dbReference type="EMBL" id="MEQ7845806.1"/>
    </source>
</evidence>
<name>A0ABV1NTI4_9ACTN</name>
<sequence>MLLLLALPVIAAVAAGHRCIQVYGPTNLFVRRLSAKEPRWRTAAMLGLVGATLLMAIHAAASAVANGAPGWLNLLVLLLAWDAIKLELAALGSVARCLWSAWPGLRSTTLGN</sequence>
<gene>
    <name evidence="1" type="ORF">V6R90_00850</name>
</gene>
<keyword evidence="2" id="KW-1185">Reference proteome</keyword>
<protein>
    <submittedName>
        <fullName evidence="1">Uncharacterized protein</fullName>
    </submittedName>
</protein>
<proteinExistence type="predicted"/>
<organism evidence="1 2">
    <name type="scientific">Nocardioides kribbensis</name>
    <dbReference type="NCBI Taxonomy" id="305517"/>
    <lineage>
        <taxon>Bacteria</taxon>
        <taxon>Bacillati</taxon>
        <taxon>Actinomycetota</taxon>
        <taxon>Actinomycetes</taxon>
        <taxon>Propionibacteriales</taxon>
        <taxon>Nocardioidaceae</taxon>
        <taxon>Nocardioides</taxon>
    </lineage>
</organism>
<dbReference type="EMBL" id="JBEGDP010000001">
    <property type="protein sequence ID" value="MEQ7845806.1"/>
    <property type="molecule type" value="Genomic_DNA"/>
</dbReference>
<dbReference type="Proteomes" id="UP001482520">
    <property type="component" value="Unassembled WGS sequence"/>
</dbReference>
<accession>A0ABV1NTI4</accession>